<accession>A0ABY4VAK6</accession>
<organism evidence="2 3">
    <name type="scientific">Microbulbifer variabilis</name>
    <dbReference type="NCBI Taxonomy" id="266805"/>
    <lineage>
        <taxon>Bacteria</taxon>
        <taxon>Pseudomonadati</taxon>
        <taxon>Pseudomonadota</taxon>
        <taxon>Gammaproteobacteria</taxon>
        <taxon>Cellvibrionales</taxon>
        <taxon>Microbulbiferaceae</taxon>
        <taxon>Microbulbifer</taxon>
    </lineage>
</organism>
<evidence type="ECO:0000313" key="2">
    <source>
        <dbReference type="EMBL" id="USD21318.1"/>
    </source>
</evidence>
<dbReference type="Proteomes" id="UP001055658">
    <property type="component" value="Chromosome"/>
</dbReference>
<evidence type="ECO:0000313" key="3">
    <source>
        <dbReference type="Proteomes" id="UP001055658"/>
    </source>
</evidence>
<evidence type="ECO:0008006" key="4">
    <source>
        <dbReference type="Google" id="ProtNLM"/>
    </source>
</evidence>
<keyword evidence="1" id="KW-0472">Membrane</keyword>
<dbReference type="RefSeq" id="WP_252083716.1">
    <property type="nucleotide sequence ID" value="NZ_CP092418.1"/>
</dbReference>
<evidence type="ECO:0000256" key="1">
    <source>
        <dbReference type="SAM" id="Phobius"/>
    </source>
</evidence>
<keyword evidence="1" id="KW-0812">Transmembrane</keyword>
<keyword evidence="3" id="KW-1185">Reference proteome</keyword>
<feature type="transmembrane region" description="Helical" evidence="1">
    <location>
        <begin position="119"/>
        <end position="142"/>
    </location>
</feature>
<name>A0ABY4VAK6_9GAMM</name>
<sequence length="144" mass="17026">MAFILAFSFNMTSDRFNEHMTLLVREVNLLKRVYLNGIFWKQDEGDRARELIAEYLDLRDFYPFIPLSLYPFIPVSTVDIARSEEVLREFWQLVQNHIIRLYKADYFRATPRQIGGRAAVVRIPALLWLALYFMTLLAMLVIGF</sequence>
<protein>
    <recommendedName>
        <fullName evidence="4">Type IV / VI secretion system DotU domain-containing protein</fullName>
    </recommendedName>
</protein>
<dbReference type="EMBL" id="CP092418">
    <property type="protein sequence ID" value="USD21318.1"/>
    <property type="molecule type" value="Genomic_DNA"/>
</dbReference>
<reference evidence="2" key="1">
    <citation type="submission" date="2022-02" db="EMBL/GenBank/DDBJ databases">
        <title>Coral-associated bacteria.</title>
        <authorList>
            <person name="Tang K."/>
            <person name="Wang X."/>
        </authorList>
    </citation>
    <scope>NUCLEOTIDE SEQUENCE</scope>
    <source>
        <strain evidence="2">SCSIO 43006</strain>
    </source>
</reference>
<keyword evidence="1" id="KW-1133">Transmembrane helix</keyword>
<proteinExistence type="predicted"/>
<gene>
    <name evidence="2" type="ORF">MJO52_20000</name>
</gene>